<gene>
    <name evidence="2" type="ORF">EIN_403520</name>
</gene>
<dbReference type="SUPFAM" id="SSF48371">
    <property type="entry name" value="ARM repeat"/>
    <property type="match status" value="1"/>
</dbReference>
<sequence length="257" mass="29341">MPKRGKPSSSRKDFAKKKSTIGRPEYKPNSPMVKSKVLKMRDQAIADITTEISEALRGVVLPSEKSRSNCLKTLTKYIRQQESVPAILVTRMIGLCFPFVTDLSPVVRDAADKFVLGYVEGFSSKTTKLVRKYSDLLFTQLELGLVHSWASIRVEILQLIDKIIGRGIGVLYNKEIQLAEALEKFSENSLRTVTDFTLKETAQRMAKKLRESYDKRKQDEFERNKVKTVNVTFKQGEWCGVVFDNTSFSRAFVNEWI</sequence>
<evidence type="ECO:0000313" key="2">
    <source>
        <dbReference type="EMBL" id="ELP90018.1"/>
    </source>
</evidence>
<dbReference type="EMBL" id="KB206537">
    <property type="protein sequence ID" value="ELP90018.1"/>
    <property type="molecule type" value="Genomic_DNA"/>
</dbReference>
<dbReference type="OrthoDB" id="27828at2759"/>
<dbReference type="OMA" id="FEENQWC"/>
<dbReference type="GeneID" id="14889150"/>
<keyword evidence="3" id="KW-1185">Reference proteome</keyword>
<evidence type="ECO:0000313" key="3">
    <source>
        <dbReference type="Proteomes" id="UP000014680"/>
    </source>
</evidence>
<organism evidence="2 3">
    <name type="scientific">Entamoeba invadens IP1</name>
    <dbReference type="NCBI Taxonomy" id="370355"/>
    <lineage>
        <taxon>Eukaryota</taxon>
        <taxon>Amoebozoa</taxon>
        <taxon>Evosea</taxon>
        <taxon>Archamoebae</taxon>
        <taxon>Mastigamoebida</taxon>
        <taxon>Entamoebidae</taxon>
        <taxon>Entamoeba</taxon>
    </lineage>
</organism>
<dbReference type="Proteomes" id="UP000014680">
    <property type="component" value="Unassembled WGS sequence"/>
</dbReference>
<name>A0A0A1U6H4_ENTIV</name>
<feature type="region of interest" description="Disordered" evidence="1">
    <location>
        <begin position="1"/>
        <end position="30"/>
    </location>
</feature>
<evidence type="ECO:0008006" key="4">
    <source>
        <dbReference type="Google" id="ProtNLM"/>
    </source>
</evidence>
<dbReference type="RefSeq" id="XP_004256789.1">
    <property type="nucleotide sequence ID" value="XM_004256741.1"/>
</dbReference>
<dbReference type="AlphaFoldDB" id="A0A0A1U6H4"/>
<dbReference type="InterPro" id="IPR016024">
    <property type="entry name" value="ARM-type_fold"/>
</dbReference>
<proteinExistence type="predicted"/>
<accession>A0A0A1U6H4</accession>
<dbReference type="KEGG" id="eiv:EIN_403520"/>
<reference evidence="2 3" key="1">
    <citation type="submission" date="2012-10" db="EMBL/GenBank/DDBJ databases">
        <authorList>
            <person name="Zafar N."/>
            <person name="Inman J."/>
            <person name="Hall N."/>
            <person name="Lorenzi H."/>
            <person name="Caler E."/>
        </authorList>
    </citation>
    <scope>NUCLEOTIDE SEQUENCE [LARGE SCALE GENOMIC DNA]</scope>
    <source>
        <strain evidence="2 3">IP1</strain>
    </source>
</reference>
<protein>
    <recommendedName>
        <fullName evidence="4">Pre-rRNA-processing protein Ipi1 N-terminal domain-containing protein</fullName>
    </recommendedName>
</protein>
<dbReference type="VEuPathDB" id="AmoebaDB:EIN_403520"/>
<evidence type="ECO:0000256" key="1">
    <source>
        <dbReference type="SAM" id="MobiDB-lite"/>
    </source>
</evidence>